<protein>
    <recommendedName>
        <fullName evidence="3">STAS/SEC14 domain-containing protein</fullName>
    </recommendedName>
</protein>
<proteinExistence type="predicted"/>
<organism evidence="1 2">
    <name type="scientific">Alteromonas hispanica</name>
    <dbReference type="NCBI Taxonomy" id="315421"/>
    <lineage>
        <taxon>Bacteria</taxon>
        <taxon>Pseudomonadati</taxon>
        <taxon>Pseudomonadota</taxon>
        <taxon>Gammaproteobacteria</taxon>
        <taxon>Alteromonadales</taxon>
        <taxon>Alteromonadaceae</taxon>
        <taxon>Alteromonas/Salinimonas group</taxon>
        <taxon>Alteromonas</taxon>
    </lineage>
</organism>
<dbReference type="EMBL" id="JAAAWP010000005">
    <property type="protein sequence ID" value="NDW21813.1"/>
    <property type="molecule type" value="Genomic_DNA"/>
</dbReference>
<accession>A0A6L9MV53</accession>
<name>A0A6L9MV53_9ALTE</name>
<dbReference type="Proteomes" id="UP000478837">
    <property type="component" value="Unassembled WGS sequence"/>
</dbReference>
<sequence length="135" mass="15623">MRKKLSTLSIRYDNGIITSELYGVFNKSSAEEYREHLFKLVMGLNMKPFALLADISQVEGATPEAFDMVKHIVNRLPEMGLIAKAYVYKGPVIRGMMFQRIPELKHMDYLFFTNIDEASLWLSSEYKRKLSTHPD</sequence>
<gene>
    <name evidence="1" type="ORF">GTW09_09805</name>
</gene>
<keyword evidence="2" id="KW-1185">Reference proteome</keyword>
<dbReference type="AlphaFoldDB" id="A0A6L9MV53"/>
<comment type="caution">
    <text evidence="1">The sequence shown here is derived from an EMBL/GenBank/DDBJ whole genome shotgun (WGS) entry which is preliminary data.</text>
</comment>
<evidence type="ECO:0008006" key="3">
    <source>
        <dbReference type="Google" id="ProtNLM"/>
    </source>
</evidence>
<reference evidence="1 2" key="1">
    <citation type="submission" date="2020-01" db="EMBL/GenBank/DDBJ databases">
        <title>Genomes of bacteria type strains.</title>
        <authorList>
            <person name="Chen J."/>
            <person name="Zhu S."/>
            <person name="Yang J."/>
        </authorList>
    </citation>
    <scope>NUCLEOTIDE SEQUENCE [LARGE SCALE GENOMIC DNA]</scope>
    <source>
        <strain evidence="1 2">LMG 22958</strain>
    </source>
</reference>
<evidence type="ECO:0000313" key="2">
    <source>
        <dbReference type="Proteomes" id="UP000478837"/>
    </source>
</evidence>
<dbReference type="RefSeq" id="WP_163111736.1">
    <property type="nucleotide sequence ID" value="NZ_JAAAWP010000005.1"/>
</dbReference>
<evidence type="ECO:0000313" key="1">
    <source>
        <dbReference type="EMBL" id="NDW21813.1"/>
    </source>
</evidence>